<comment type="subcellular location">
    <subcellularLocation>
        <location evidence="1 10">Cell outer membrane</location>
        <topology evidence="1 10">Multi-pass membrane protein</topology>
    </subcellularLocation>
</comment>
<keyword evidence="6 11" id="KW-0798">TonB box</keyword>
<keyword evidence="5 12" id="KW-0732">Signal</keyword>
<keyword evidence="4 10" id="KW-0812">Transmembrane</keyword>
<dbReference type="InterPro" id="IPR000531">
    <property type="entry name" value="Beta-barrel_TonB"/>
</dbReference>
<dbReference type="SUPFAM" id="SSF49464">
    <property type="entry name" value="Carboxypeptidase regulatory domain-like"/>
    <property type="match status" value="1"/>
</dbReference>
<evidence type="ECO:0000256" key="10">
    <source>
        <dbReference type="PROSITE-ProRule" id="PRU01360"/>
    </source>
</evidence>
<dbReference type="PANTHER" id="PTHR30069">
    <property type="entry name" value="TONB-DEPENDENT OUTER MEMBRANE RECEPTOR"/>
    <property type="match status" value="1"/>
</dbReference>
<dbReference type="InterPro" id="IPR012910">
    <property type="entry name" value="Plug_dom"/>
</dbReference>
<evidence type="ECO:0000256" key="3">
    <source>
        <dbReference type="ARBA" id="ARBA00022452"/>
    </source>
</evidence>
<keyword evidence="16" id="KW-1185">Reference proteome</keyword>
<dbReference type="Pfam" id="PF07715">
    <property type="entry name" value="Plug"/>
    <property type="match status" value="1"/>
</dbReference>
<dbReference type="STRING" id="536979.SAMN04488055_1715"/>
<evidence type="ECO:0000256" key="9">
    <source>
        <dbReference type="ARBA" id="ARBA00023237"/>
    </source>
</evidence>
<dbReference type="Gene3D" id="2.170.130.10">
    <property type="entry name" value="TonB-dependent receptor, plug domain"/>
    <property type="match status" value="1"/>
</dbReference>
<dbReference type="PROSITE" id="PS52016">
    <property type="entry name" value="TONB_DEPENDENT_REC_3"/>
    <property type="match status" value="1"/>
</dbReference>
<evidence type="ECO:0000313" key="16">
    <source>
        <dbReference type="Proteomes" id="UP000185003"/>
    </source>
</evidence>
<dbReference type="Pfam" id="PF13715">
    <property type="entry name" value="CarbopepD_reg_2"/>
    <property type="match status" value="1"/>
</dbReference>
<dbReference type="InterPro" id="IPR036942">
    <property type="entry name" value="Beta-barrel_TonB_sf"/>
</dbReference>
<keyword evidence="2 10" id="KW-0813">Transport</keyword>
<evidence type="ECO:0000256" key="6">
    <source>
        <dbReference type="ARBA" id="ARBA00023077"/>
    </source>
</evidence>
<evidence type="ECO:0000256" key="8">
    <source>
        <dbReference type="ARBA" id="ARBA00023170"/>
    </source>
</evidence>
<keyword evidence="7 10" id="KW-0472">Membrane</keyword>
<keyword evidence="9 10" id="KW-0998">Cell outer membrane</keyword>
<protein>
    <submittedName>
        <fullName evidence="15">TonB-linked outer membrane protein, SusC/RagA family</fullName>
    </submittedName>
</protein>
<feature type="domain" description="TonB-dependent receptor plug" evidence="14">
    <location>
        <begin position="116"/>
        <end position="252"/>
    </location>
</feature>
<dbReference type="GO" id="GO:0015344">
    <property type="term" value="F:siderophore uptake transmembrane transporter activity"/>
    <property type="evidence" value="ECO:0007669"/>
    <property type="project" value="TreeGrafter"/>
</dbReference>
<dbReference type="InterPro" id="IPR008969">
    <property type="entry name" value="CarboxyPept-like_regulatory"/>
</dbReference>
<keyword evidence="3 10" id="KW-1134">Transmembrane beta strand</keyword>
<comment type="similarity">
    <text evidence="10 11">Belongs to the TonB-dependent receptor family.</text>
</comment>
<dbReference type="GO" id="GO:0044718">
    <property type="term" value="P:siderophore transmembrane transport"/>
    <property type="evidence" value="ECO:0007669"/>
    <property type="project" value="TreeGrafter"/>
</dbReference>
<dbReference type="InterPro" id="IPR023996">
    <property type="entry name" value="TonB-dep_OMP_SusC/RagA"/>
</dbReference>
<dbReference type="InterPro" id="IPR039426">
    <property type="entry name" value="TonB-dep_rcpt-like"/>
</dbReference>
<dbReference type="RefSeq" id="WP_074238837.1">
    <property type="nucleotide sequence ID" value="NZ_FSRA01000001.1"/>
</dbReference>
<dbReference type="AlphaFoldDB" id="A0A1N6EMW1"/>
<dbReference type="PANTHER" id="PTHR30069:SF29">
    <property type="entry name" value="HEMOGLOBIN AND HEMOGLOBIN-HAPTOGLOBIN-BINDING PROTEIN 1-RELATED"/>
    <property type="match status" value="1"/>
</dbReference>
<dbReference type="Gene3D" id="2.60.40.1120">
    <property type="entry name" value="Carboxypeptidase-like, regulatory domain"/>
    <property type="match status" value="1"/>
</dbReference>
<evidence type="ECO:0000259" key="14">
    <source>
        <dbReference type="Pfam" id="PF07715"/>
    </source>
</evidence>
<dbReference type="OrthoDB" id="9768177at2"/>
<feature type="domain" description="TonB-dependent receptor-like beta-barrel" evidence="13">
    <location>
        <begin position="376"/>
        <end position="925"/>
    </location>
</feature>
<reference evidence="15 16" key="1">
    <citation type="submission" date="2016-11" db="EMBL/GenBank/DDBJ databases">
        <authorList>
            <person name="Jaros S."/>
            <person name="Januszkiewicz K."/>
            <person name="Wedrychowicz H."/>
        </authorList>
    </citation>
    <scope>NUCLEOTIDE SEQUENCE [LARGE SCALE GENOMIC DNA]</scope>
    <source>
        <strain evidence="15 16">DSM 24787</strain>
    </source>
</reference>
<dbReference type="Gene3D" id="2.40.170.20">
    <property type="entry name" value="TonB-dependent receptor, beta-barrel domain"/>
    <property type="match status" value="1"/>
</dbReference>
<name>A0A1N6EMW1_9BACT</name>
<feature type="signal peptide" evidence="12">
    <location>
        <begin position="1"/>
        <end position="22"/>
    </location>
</feature>
<evidence type="ECO:0000313" key="15">
    <source>
        <dbReference type="EMBL" id="SIN84273.1"/>
    </source>
</evidence>
<dbReference type="Proteomes" id="UP000185003">
    <property type="component" value="Unassembled WGS sequence"/>
</dbReference>
<evidence type="ECO:0000256" key="11">
    <source>
        <dbReference type="RuleBase" id="RU003357"/>
    </source>
</evidence>
<evidence type="ECO:0000256" key="2">
    <source>
        <dbReference type="ARBA" id="ARBA00022448"/>
    </source>
</evidence>
<dbReference type="InterPro" id="IPR023997">
    <property type="entry name" value="TonB-dep_OMP_SusC/RagA_CS"/>
</dbReference>
<evidence type="ECO:0000256" key="7">
    <source>
        <dbReference type="ARBA" id="ARBA00023136"/>
    </source>
</evidence>
<evidence type="ECO:0000259" key="13">
    <source>
        <dbReference type="Pfam" id="PF00593"/>
    </source>
</evidence>
<sequence>MRQSLKGILYLVCLLLPLVMQAQHKTFSGRVTDVNGNPLPGASVSIQKTKQGAITNTEGRFEISAPEGATLVVNFTGFKSRNIKLTGDAALAIVLEEDVAKLDEIVVTGLATTVKRRNAANAVASVSAKELTGVAPAQTFDAALSGKITGANIVANSGAPGGGLSIKLRGVSSVFGTTQPLYVIDGVIVSNRITSTGTNVVTSAQGGGRITSTQDNATSRIADINPQDIENVEILKGASASAIYGSQASAGVVIITTKKGKAGTTKVNVSQDMGFITARHLMGMKTLTDAQITARRWNVGLYRAAQQAGKLYDYEKEIYGNTGFLRNTSFTASGGTEKTTFLFSAGMRKEEGIIQNTGYANNNLRLNVNHRVSDRIKVGITSSYTNSSSDRGITNNDNTGVSIGVQLASMRPYRELHPNDKGQYPNPLNGNNILQTIALMKNNEKINRVISGINLDATLQQSDVSITKLVARGGVDFYNHKSQLLFPAILHLETAAGTGGRNVQGNTNDLNTSWAAFLVNTLSAKQLSFVTTAGLTHEYGSYDQLLNVASQLVGEETSGGQASSVSAQQTRYLFRNDGIFLQEEIALKEFLNFTAGVRFDRSTNNGDYKKFNVYPKANMSWNISKMGNWENRTVNDLKFRIAYGESSGFPTFNSRFTVLPGMSIGGRPGSLIGITLGDADIQSERQTELEGGMDISFLNGKINLEATLYNKVIKDLLVAANFPASSGFTNHWVNAGSLRNRGLELGLRTIPVDNKFLRWNSTLNFWFNRSKVTKLNVPSFDQGDAFGANYGTFFIEEGKSATQILAFNDDGNLQQYGDLEPDYQLSFYNELTFLKNISLRFLLHARKGSSNVNLSQLLQDYGGTSPDWDVPDKGGNPTGLVRSGQPYRYVQDASYLRFREIALYYRLPVICRHIQNIRLGVSANNFITWTPYKGYDPEVSNFGAGFGAGVDVAPYPASKRLQFHLSLDF</sequence>
<feature type="chain" id="PRO_5013291919" evidence="12">
    <location>
        <begin position="23"/>
        <end position="969"/>
    </location>
</feature>
<evidence type="ECO:0000256" key="4">
    <source>
        <dbReference type="ARBA" id="ARBA00022692"/>
    </source>
</evidence>
<dbReference type="EMBL" id="FSRA01000001">
    <property type="protein sequence ID" value="SIN84273.1"/>
    <property type="molecule type" value="Genomic_DNA"/>
</dbReference>
<dbReference type="SUPFAM" id="SSF56935">
    <property type="entry name" value="Porins"/>
    <property type="match status" value="1"/>
</dbReference>
<dbReference type="InterPro" id="IPR037066">
    <property type="entry name" value="Plug_dom_sf"/>
</dbReference>
<dbReference type="NCBIfam" id="TIGR04056">
    <property type="entry name" value="OMP_RagA_SusC"/>
    <property type="match status" value="1"/>
</dbReference>
<dbReference type="Pfam" id="PF00593">
    <property type="entry name" value="TonB_dep_Rec_b-barrel"/>
    <property type="match status" value="1"/>
</dbReference>
<accession>A0A1N6EMW1</accession>
<evidence type="ECO:0000256" key="12">
    <source>
        <dbReference type="SAM" id="SignalP"/>
    </source>
</evidence>
<evidence type="ECO:0000256" key="1">
    <source>
        <dbReference type="ARBA" id="ARBA00004571"/>
    </source>
</evidence>
<organism evidence="15 16">
    <name type="scientific">Chitinophaga niabensis</name>
    <dbReference type="NCBI Taxonomy" id="536979"/>
    <lineage>
        <taxon>Bacteria</taxon>
        <taxon>Pseudomonadati</taxon>
        <taxon>Bacteroidota</taxon>
        <taxon>Chitinophagia</taxon>
        <taxon>Chitinophagales</taxon>
        <taxon>Chitinophagaceae</taxon>
        <taxon>Chitinophaga</taxon>
    </lineage>
</organism>
<dbReference type="GO" id="GO:0009279">
    <property type="term" value="C:cell outer membrane"/>
    <property type="evidence" value="ECO:0007669"/>
    <property type="project" value="UniProtKB-SubCell"/>
</dbReference>
<keyword evidence="8" id="KW-0675">Receptor</keyword>
<dbReference type="NCBIfam" id="TIGR04057">
    <property type="entry name" value="SusC_RagA_signa"/>
    <property type="match status" value="1"/>
</dbReference>
<evidence type="ECO:0000256" key="5">
    <source>
        <dbReference type="ARBA" id="ARBA00022729"/>
    </source>
</evidence>
<proteinExistence type="inferred from homology"/>
<gene>
    <name evidence="15" type="ORF">SAMN04488055_1715</name>
</gene>